<dbReference type="InterPro" id="IPR003593">
    <property type="entry name" value="AAA+_ATPase"/>
</dbReference>
<name>A0A852T430_9MICO</name>
<organism evidence="4 5">
    <name type="scientific">Leifsonia soli</name>
    <dbReference type="NCBI Taxonomy" id="582665"/>
    <lineage>
        <taxon>Bacteria</taxon>
        <taxon>Bacillati</taxon>
        <taxon>Actinomycetota</taxon>
        <taxon>Actinomycetes</taxon>
        <taxon>Micrococcales</taxon>
        <taxon>Microbacteriaceae</taxon>
        <taxon>Leifsonia</taxon>
    </lineage>
</organism>
<dbReference type="InterPro" id="IPR015854">
    <property type="entry name" value="ABC_transpr_LolD-like"/>
</dbReference>
<dbReference type="GO" id="GO:0022857">
    <property type="term" value="F:transmembrane transporter activity"/>
    <property type="evidence" value="ECO:0007669"/>
    <property type="project" value="TreeGrafter"/>
</dbReference>
<gene>
    <name evidence="4" type="ORF">BJ963_003124</name>
</gene>
<keyword evidence="2" id="KW-0067">ATP-binding</keyword>
<dbReference type="InterPro" id="IPR017871">
    <property type="entry name" value="ABC_transporter-like_CS"/>
</dbReference>
<dbReference type="PROSITE" id="PS50893">
    <property type="entry name" value="ABC_TRANSPORTER_2"/>
    <property type="match status" value="1"/>
</dbReference>
<dbReference type="AlphaFoldDB" id="A0A852T430"/>
<evidence type="ECO:0000313" key="4">
    <source>
        <dbReference type="EMBL" id="NYD75605.1"/>
    </source>
</evidence>
<dbReference type="EMBL" id="JACCBJ010000001">
    <property type="protein sequence ID" value="NYD75605.1"/>
    <property type="molecule type" value="Genomic_DNA"/>
</dbReference>
<dbReference type="InterPro" id="IPR027417">
    <property type="entry name" value="P-loop_NTPase"/>
</dbReference>
<dbReference type="PROSITE" id="PS00211">
    <property type="entry name" value="ABC_TRANSPORTER_1"/>
    <property type="match status" value="1"/>
</dbReference>
<dbReference type="Proteomes" id="UP000589620">
    <property type="component" value="Unassembled WGS sequence"/>
</dbReference>
<dbReference type="SMART" id="SM00382">
    <property type="entry name" value="AAA"/>
    <property type="match status" value="1"/>
</dbReference>
<evidence type="ECO:0000256" key="2">
    <source>
        <dbReference type="ARBA" id="ARBA00022840"/>
    </source>
</evidence>
<dbReference type="Pfam" id="PF00005">
    <property type="entry name" value="ABC_tran"/>
    <property type="match status" value="1"/>
</dbReference>
<sequence>MSDARVDFGNITVFSNLNAVFPANALSVVVGPSGSGKSTLLSAMSGYSRLTAGRIRLGDRKEYLPDPRQVAWVPQGSNALAARSALANVMIGALSAGMTIADAEDRARVELGRVGLGDRILTPARLLSGGELQRVGFARALAASRPIIFADEPSASLDLAATRRLRGVLFDLRSSTTIIIATHDQELVAAAENIVDLRKPGGPYVA</sequence>
<dbReference type="GO" id="GO:0016887">
    <property type="term" value="F:ATP hydrolysis activity"/>
    <property type="evidence" value="ECO:0007669"/>
    <property type="project" value="InterPro"/>
</dbReference>
<comment type="caution">
    <text evidence="4">The sequence shown here is derived from an EMBL/GenBank/DDBJ whole genome shotgun (WGS) entry which is preliminary data.</text>
</comment>
<dbReference type="RefSeq" id="WP_179457473.1">
    <property type="nucleotide sequence ID" value="NZ_BAAAPX010000001.1"/>
</dbReference>
<keyword evidence="4" id="KW-0449">Lipoprotein</keyword>
<dbReference type="PANTHER" id="PTHR24220:SF86">
    <property type="entry name" value="ABC TRANSPORTER ABCH.1"/>
    <property type="match status" value="1"/>
</dbReference>
<dbReference type="PANTHER" id="PTHR24220">
    <property type="entry name" value="IMPORT ATP-BINDING PROTEIN"/>
    <property type="match status" value="1"/>
</dbReference>
<dbReference type="GO" id="GO:0005524">
    <property type="term" value="F:ATP binding"/>
    <property type="evidence" value="ECO:0007669"/>
    <property type="project" value="UniProtKB-KW"/>
</dbReference>
<feature type="domain" description="ABC transporter" evidence="3">
    <location>
        <begin position="1"/>
        <end position="205"/>
    </location>
</feature>
<dbReference type="GO" id="GO:0005886">
    <property type="term" value="C:plasma membrane"/>
    <property type="evidence" value="ECO:0007669"/>
    <property type="project" value="TreeGrafter"/>
</dbReference>
<dbReference type="SUPFAM" id="SSF52540">
    <property type="entry name" value="P-loop containing nucleoside triphosphate hydrolases"/>
    <property type="match status" value="1"/>
</dbReference>
<keyword evidence="5" id="KW-1185">Reference proteome</keyword>
<dbReference type="Gene3D" id="3.40.50.300">
    <property type="entry name" value="P-loop containing nucleotide triphosphate hydrolases"/>
    <property type="match status" value="1"/>
</dbReference>
<evidence type="ECO:0000259" key="3">
    <source>
        <dbReference type="PROSITE" id="PS50893"/>
    </source>
</evidence>
<reference evidence="4 5" key="1">
    <citation type="submission" date="2020-07" db="EMBL/GenBank/DDBJ databases">
        <title>Sequencing the genomes of 1000 actinobacteria strains.</title>
        <authorList>
            <person name="Klenk H.-P."/>
        </authorList>
    </citation>
    <scope>NUCLEOTIDE SEQUENCE [LARGE SCALE GENOMIC DNA]</scope>
    <source>
        <strain evidence="4 5">DSM 23871</strain>
    </source>
</reference>
<proteinExistence type="predicted"/>
<evidence type="ECO:0000313" key="5">
    <source>
        <dbReference type="Proteomes" id="UP000589620"/>
    </source>
</evidence>
<dbReference type="InterPro" id="IPR003439">
    <property type="entry name" value="ABC_transporter-like_ATP-bd"/>
</dbReference>
<evidence type="ECO:0000256" key="1">
    <source>
        <dbReference type="ARBA" id="ARBA00022741"/>
    </source>
</evidence>
<keyword evidence="1" id="KW-0547">Nucleotide-binding</keyword>
<protein>
    <submittedName>
        <fullName evidence="4">ABC-type lipoprotein export system ATPase subunit</fullName>
    </submittedName>
</protein>
<accession>A0A852T430</accession>